<evidence type="ECO:0000313" key="2">
    <source>
        <dbReference type="Proteomes" id="UP000621436"/>
    </source>
</evidence>
<sequence length="89" mass="10548">MRTEPISKEQVKKLQKSLSASQKKISWNDIDYDVGRGVISRTKYCLWTEEGYRIEISVKSRQVTISQWDRKDPEYFKMTGKEMPEDLTK</sequence>
<proteinExistence type="predicted"/>
<accession>A0A931ASW4</accession>
<dbReference type="Proteomes" id="UP000621436">
    <property type="component" value="Unassembled WGS sequence"/>
</dbReference>
<evidence type="ECO:0000313" key="1">
    <source>
        <dbReference type="EMBL" id="MBF8437286.1"/>
    </source>
</evidence>
<organism evidence="1 2">
    <name type="scientific">Halonatronomonas betaini</name>
    <dbReference type="NCBI Taxonomy" id="2778430"/>
    <lineage>
        <taxon>Bacteria</taxon>
        <taxon>Bacillati</taxon>
        <taxon>Bacillota</taxon>
        <taxon>Clostridia</taxon>
        <taxon>Halanaerobiales</taxon>
        <taxon>Halarsenatibacteraceae</taxon>
        <taxon>Halonatronomonas</taxon>
    </lineage>
</organism>
<reference evidence="1" key="1">
    <citation type="submission" date="2020-11" db="EMBL/GenBank/DDBJ databases">
        <title>Halonatronomonas betainensis gen. nov., sp. nov. a novel haloalkaliphilic representative of the family Halanaerobiacae capable of betaine degradation.</title>
        <authorList>
            <person name="Boltyanskaya Y."/>
            <person name="Kevbrin V."/>
            <person name="Detkova E."/>
            <person name="Grouzdev D.S."/>
            <person name="Koziaeva V."/>
            <person name="Zhilina T."/>
        </authorList>
    </citation>
    <scope>NUCLEOTIDE SEQUENCE</scope>
    <source>
        <strain evidence="1">Z-7014</strain>
    </source>
</reference>
<protein>
    <submittedName>
        <fullName evidence="1">Uncharacterized protein</fullName>
    </submittedName>
</protein>
<dbReference type="RefSeq" id="WP_270454257.1">
    <property type="nucleotide sequence ID" value="NZ_JADPIE010000005.1"/>
</dbReference>
<name>A0A931ASW4_9FIRM</name>
<dbReference type="AlphaFoldDB" id="A0A931ASW4"/>
<dbReference type="EMBL" id="JADPIE010000005">
    <property type="protein sequence ID" value="MBF8437286.1"/>
    <property type="molecule type" value="Genomic_DNA"/>
</dbReference>
<keyword evidence="2" id="KW-1185">Reference proteome</keyword>
<gene>
    <name evidence="1" type="ORF">I0Q91_09365</name>
</gene>
<comment type="caution">
    <text evidence="1">The sequence shown here is derived from an EMBL/GenBank/DDBJ whole genome shotgun (WGS) entry which is preliminary data.</text>
</comment>